<accession>A0A2R6VXQ2</accession>
<evidence type="ECO:0000256" key="1">
    <source>
        <dbReference type="SAM" id="MobiDB-lite"/>
    </source>
</evidence>
<evidence type="ECO:0000313" key="2">
    <source>
        <dbReference type="EMBL" id="PTQ26389.1"/>
    </source>
</evidence>
<dbReference type="EMBL" id="KZ774272">
    <property type="protein sequence ID" value="PTQ26389.1"/>
    <property type="molecule type" value="Genomic_DNA"/>
</dbReference>
<dbReference type="Gramene" id="Mp2g05420.1">
    <property type="protein sequence ID" value="Mp2g05420.1.cds1"/>
    <property type="gene ID" value="Mp2g05420"/>
</dbReference>
<feature type="compositionally biased region" description="Basic and acidic residues" evidence="1">
    <location>
        <begin position="1"/>
        <end position="23"/>
    </location>
</feature>
<dbReference type="OMA" id="YERQGTM"/>
<evidence type="ECO:0000313" key="3">
    <source>
        <dbReference type="Proteomes" id="UP000244005"/>
    </source>
</evidence>
<dbReference type="AlphaFoldDB" id="A0A2R6VXQ2"/>
<reference evidence="3" key="1">
    <citation type="journal article" date="2017" name="Cell">
        <title>Insights into land plant evolution garnered from the Marchantia polymorpha genome.</title>
        <authorList>
            <person name="Bowman J.L."/>
            <person name="Kohchi T."/>
            <person name="Yamato K.T."/>
            <person name="Jenkins J."/>
            <person name="Shu S."/>
            <person name="Ishizaki K."/>
            <person name="Yamaoka S."/>
            <person name="Nishihama R."/>
            <person name="Nakamura Y."/>
            <person name="Berger F."/>
            <person name="Adam C."/>
            <person name="Aki S.S."/>
            <person name="Althoff F."/>
            <person name="Araki T."/>
            <person name="Arteaga-Vazquez M.A."/>
            <person name="Balasubrmanian S."/>
            <person name="Barry K."/>
            <person name="Bauer D."/>
            <person name="Boehm C.R."/>
            <person name="Briginshaw L."/>
            <person name="Caballero-Perez J."/>
            <person name="Catarino B."/>
            <person name="Chen F."/>
            <person name="Chiyoda S."/>
            <person name="Chovatia M."/>
            <person name="Davies K.M."/>
            <person name="Delmans M."/>
            <person name="Demura T."/>
            <person name="Dierschke T."/>
            <person name="Dolan L."/>
            <person name="Dorantes-Acosta A.E."/>
            <person name="Eklund D.M."/>
            <person name="Florent S.N."/>
            <person name="Flores-Sandoval E."/>
            <person name="Fujiyama A."/>
            <person name="Fukuzawa H."/>
            <person name="Galik B."/>
            <person name="Grimanelli D."/>
            <person name="Grimwood J."/>
            <person name="Grossniklaus U."/>
            <person name="Hamada T."/>
            <person name="Haseloff J."/>
            <person name="Hetherington A.J."/>
            <person name="Higo A."/>
            <person name="Hirakawa Y."/>
            <person name="Hundley H.N."/>
            <person name="Ikeda Y."/>
            <person name="Inoue K."/>
            <person name="Inoue S.I."/>
            <person name="Ishida S."/>
            <person name="Jia Q."/>
            <person name="Kakita M."/>
            <person name="Kanazawa T."/>
            <person name="Kawai Y."/>
            <person name="Kawashima T."/>
            <person name="Kennedy M."/>
            <person name="Kinose K."/>
            <person name="Kinoshita T."/>
            <person name="Kohara Y."/>
            <person name="Koide E."/>
            <person name="Komatsu K."/>
            <person name="Kopischke S."/>
            <person name="Kubo M."/>
            <person name="Kyozuka J."/>
            <person name="Lagercrantz U."/>
            <person name="Lin S.S."/>
            <person name="Lindquist E."/>
            <person name="Lipzen A.M."/>
            <person name="Lu C.W."/>
            <person name="De Luna E."/>
            <person name="Martienssen R.A."/>
            <person name="Minamino N."/>
            <person name="Mizutani M."/>
            <person name="Mizutani M."/>
            <person name="Mochizuki N."/>
            <person name="Monte I."/>
            <person name="Mosher R."/>
            <person name="Nagasaki H."/>
            <person name="Nakagami H."/>
            <person name="Naramoto S."/>
            <person name="Nishitani K."/>
            <person name="Ohtani M."/>
            <person name="Okamoto T."/>
            <person name="Okumura M."/>
            <person name="Phillips J."/>
            <person name="Pollak B."/>
            <person name="Reinders A."/>
            <person name="Rovekamp M."/>
            <person name="Sano R."/>
            <person name="Sawa S."/>
            <person name="Schmid M.W."/>
            <person name="Shirakawa M."/>
            <person name="Solano R."/>
            <person name="Spunde A."/>
            <person name="Suetsugu N."/>
            <person name="Sugano S."/>
            <person name="Sugiyama A."/>
            <person name="Sun R."/>
            <person name="Suzuki Y."/>
            <person name="Takenaka M."/>
            <person name="Takezawa D."/>
            <person name="Tomogane H."/>
            <person name="Tsuzuki M."/>
            <person name="Ueda T."/>
            <person name="Umeda M."/>
            <person name="Ward J.M."/>
            <person name="Watanabe Y."/>
            <person name="Yazaki K."/>
            <person name="Yokoyama R."/>
            <person name="Yoshitake Y."/>
            <person name="Yotsui I."/>
            <person name="Zachgo S."/>
            <person name="Schmutz J."/>
        </authorList>
    </citation>
    <scope>NUCLEOTIDE SEQUENCE [LARGE SCALE GENOMIC DNA]</scope>
    <source>
        <strain evidence="3">Tak-1</strain>
    </source>
</reference>
<feature type="region of interest" description="Disordered" evidence="1">
    <location>
        <begin position="1"/>
        <end position="24"/>
    </location>
</feature>
<dbReference type="Proteomes" id="UP000244005">
    <property type="component" value="Unassembled WGS sequence"/>
</dbReference>
<keyword evidence="3" id="KW-1185">Reference proteome</keyword>
<organism evidence="2 3">
    <name type="scientific">Marchantia polymorpha</name>
    <name type="common">Common liverwort</name>
    <name type="synonym">Marchantia aquatica</name>
    <dbReference type="NCBI Taxonomy" id="3197"/>
    <lineage>
        <taxon>Eukaryota</taxon>
        <taxon>Viridiplantae</taxon>
        <taxon>Streptophyta</taxon>
        <taxon>Embryophyta</taxon>
        <taxon>Marchantiophyta</taxon>
        <taxon>Marchantiopsida</taxon>
        <taxon>Marchantiidae</taxon>
        <taxon>Marchantiales</taxon>
        <taxon>Marchantiaceae</taxon>
        <taxon>Marchantia</taxon>
    </lineage>
</organism>
<proteinExistence type="predicted"/>
<gene>
    <name evidence="2" type="ORF">MARPO_2081s0001</name>
</gene>
<sequence>MAREKRPLDKDTSSDGMPEEKHQRVPALASVIVEAVKMDSLQKLGSTLEPLLRRVSRETGRRRIERVLVMLTVM</sequence>
<protein>
    <submittedName>
        <fullName evidence="2">Uncharacterized protein</fullName>
    </submittedName>
</protein>
<name>A0A2R6VXQ2_MARPO</name>
<dbReference type="OrthoDB" id="1929521at2759"/>